<evidence type="ECO:0000256" key="5">
    <source>
        <dbReference type="SAM" id="SignalP"/>
    </source>
</evidence>
<dbReference type="AlphaFoldDB" id="A0A6G0TQL0"/>
<dbReference type="PANTHER" id="PTHR23104">
    <property type="entry name" value="MULTIPLE COAGULATION FACTOR DEFICIENCY PROTEIN 2 NEURAL STEM CELL DERIVED NEURONAL SURVIVAL PROTEIN"/>
    <property type="match status" value="1"/>
</dbReference>
<feature type="chain" id="PRO_5026168255" description="EF-hand domain-containing protein" evidence="5">
    <location>
        <begin position="23"/>
        <end position="237"/>
    </location>
</feature>
<evidence type="ECO:0000313" key="8">
    <source>
        <dbReference type="Proteomes" id="UP000475862"/>
    </source>
</evidence>
<dbReference type="InterPro" id="IPR052110">
    <property type="entry name" value="MCFD2-like"/>
</dbReference>
<sequence>MISKTLLVTFPILIVLCHKSWAQYAAPPGVNPQLYQQQQQQQVPIKHLPPQQNVPQQAPYQQPPPPPQQQQQQQQQVHNLHNELFNLIIVNEIAFYTSHGLGSQQHHPHTQQVLHNSNLAEESEHIKKHLDLPTLDTSKMSEQELQFHYFKMHDADNNNKLDGCELIKSLIHWHVQGGHDPAAGGAPPQEKIFTDEELMQLIDPILTMDDTDFDGFIDYPEFVIAQNKASSTQKQSA</sequence>
<protein>
    <recommendedName>
        <fullName evidence="6">EF-hand domain-containing protein</fullName>
    </recommendedName>
</protein>
<dbReference type="SUPFAM" id="SSF47473">
    <property type="entry name" value="EF-hand"/>
    <property type="match status" value="1"/>
</dbReference>
<keyword evidence="8" id="KW-1185">Reference proteome</keyword>
<dbReference type="PANTHER" id="PTHR23104:SF17">
    <property type="entry name" value="EF-HAND DOMAIN-CONTAINING PROTEIN"/>
    <property type="match status" value="1"/>
</dbReference>
<dbReference type="InterPro" id="IPR018247">
    <property type="entry name" value="EF_Hand_1_Ca_BS"/>
</dbReference>
<feature type="region of interest" description="Disordered" evidence="4">
    <location>
        <begin position="49"/>
        <end position="77"/>
    </location>
</feature>
<reference evidence="7 8" key="1">
    <citation type="submission" date="2019-08" db="EMBL/GenBank/DDBJ databases">
        <title>The genome of the soybean aphid Biotype 1, its phylome, world population structure and adaptation to the North American continent.</title>
        <authorList>
            <person name="Giordano R."/>
            <person name="Donthu R.K."/>
            <person name="Hernandez A.G."/>
            <person name="Wright C.L."/>
            <person name="Zimin A.V."/>
        </authorList>
    </citation>
    <scope>NUCLEOTIDE SEQUENCE [LARGE SCALE GENOMIC DNA]</scope>
    <source>
        <tissue evidence="7">Whole aphids</tissue>
    </source>
</reference>
<dbReference type="InterPro" id="IPR002048">
    <property type="entry name" value="EF_hand_dom"/>
</dbReference>
<name>A0A6G0TQL0_APHGL</name>
<feature type="signal peptide" evidence="5">
    <location>
        <begin position="1"/>
        <end position="22"/>
    </location>
</feature>
<evidence type="ECO:0000256" key="2">
    <source>
        <dbReference type="ARBA" id="ARBA00022737"/>
    </source>
</evidence>
<dbReference type="Proteomes" id="UP000475862">
    <property type="component" value="Unassembled WGS sequence"/>
</dbReference>
<evidence type="ECO:0000256" key="4">
    <source>
        <dbReference type="SAM" id="MobiDB-lite"/>
    </source>
</evidence>
<dbReference type="OrthoDB" id="289247at2759"/>
<evidence type="ECO:0000256" key="3">
    <source>
        <dbReference type="ARBA" id="ARBA00022837"/>
    </source>
</evidence>
<dbReference type="EMBL" id="VYZN01000018">
    <property type="protein sequence ID" value="KAE9537260.1"/>
    <property type="molecule type" value="Genomic_DNA"/>
</dbReference>
<accession>A0A6G0TQL0</accession>
<dbReference type="InterPro" id="IPR011992">
    <property type="entry name" value="EF-hand-dom_pair"/>
</dbReference>
<evidence type="ECO:0000313" key="7">
    <source>
        <dbReference type="EMBL" id="KAE9537260.1"/>
    </source>
</evidence>
<evidence type="ECO:0000256" key="1">
    <source>
        <dbReference type="ARBA" id="ARBA00022729"/>
    </source>
</evidence>
<dbReference type="Pfam" id="PF13499">
    <property type="entry name" value="EF-hand_7"/>
    <property type="match status" value="1"/>
</dbReference>
<keyword evidence="1 5" id="KW-0732">Signal</keyword>
<gene>
    <name evidence="7" type="ORF">AGLY_006283</name>
</gene>
<proteinExistence type="predicted"/>
<dbReference type="PROSITE" id="PS00018">
    <property type="entry name" value="EF_HAND_1"/>
    <property type="match status" value="1"/>
</dbReference>
<dbReference type="Gene3D" id="1.10.238.10">
    <property type="entry name" value="EF-hand"/>
    <property type="match status" value="1"/>
</dbReference>
<feature type="domain" description="EF-hand" evidence="6">
    <location>
        <begin position="143"/>
        <end position="224"/>
    </location>
</feature>
<feature type="compositionally biased region" description="Low complexity" evidence="4">
    <location>
        <begin position="49"/>
        <end position="60"/>
    </location>
</feature>
<keyword evidence="3" id="KW-0106">Calcium</keyword>
<evidence type="ECO:0000259" key="6">
    <source>
        <dbReference type="Pfam" id="PF13499"/>
    </source>
</evidence>
<keyword evidence="2" id="KW-0677">Repeat</keyword>
<organism evidence="7 8">
    <name type="scientific">Aphis glycines</name>
    <name type="common">Soybean aphid</name>
    <dbReference type="NCBI Taxonomy" id="307491"/>
    <lineage>
        <taxon>Eukaryota</taxon>
        <taxon>Metazoa</taxon>
        <taxon>Ecdysozoa</taxon>
        <taxon>Arthropoda</taxon>
        <taxon>Hexapoda</taxon>
        <taxon>Insecta</taxon>
        <taxon>Pterygota</taxon>
        <taxon>Neoptera</taxon>
        <taxon>Paraneoptera</taxon>
        <taxon>Hemiptera</taxon>
        <taxon>Sternorrhyncha</taxon>
        <taxon>Aphidomorpha</taxon>
        <taxon>Aphidoidea</taxon>
        <taxon>Aphididae</taxon>
        <taxon>Aphidini</taxon>
        <taxon>Aphis</taxon>
        <taxon>Aphis</taxon>
    </lineage>
</organism>
<comment type="caution">
    <text evidence="7">The sequence shown here is derived from an EMBL/GenBank/DDBJ whole genome shotgun (WGS) entry which is preliminary data.</text>
</comment>
<dbReference type="GO" id="GO:0005509">
    <property type="term" value="F:calcium ion binding"/>
    <property type="evidence" value="ECO:0007669"/>
    <property type="project" value="InterPro"/>
</dbReference>